<keyword evidence="1" id="KW-0805">Transcription regulation</keyword>
<evidence type="ECO:0000259" key="4">
    <source>
        <dbReference type="PROSITE" id="PS01124"/>
    </source>
</evidence>
<sequence length="341" mass="36867">MPYFNVSNAPPELRFDAYAESVDPIFDTRREAVSDAFSVGLDGFNAGPVLIGRSRMWGAAFHYDRDIRKVAQTGVEAVLVQIITRGGDVRLHDGEAIVTRPGDICVADMTRPFATRTDGCENISMVVHHGALGLDEPRLDGLHGLVLRRETLAAQLLGEHARMLVERLPQAGADDALAVARATGLMMGGLIAPTLQESGPRASVAVAALFRIKRFIRANLAHPELGPDMVARAMGMSRASLYRAFAPLGSIGDFIRRQRLERVLSDLGDAAQRGKSIAEIAYGWGFADWSTFSRAFKAAFGITPSEARTGAGLVLQQPEAGAGDVLLPHWIRTMETLRLPA</sequence>
<keyword evidence="3" id="KW-0804">Transcription</keyword>
<dbReference type="InterPro" id="IPR035418">
    <property type="entry name" value="AraC-bd_2"/>
</dbReference>
<dbReference type="PRINTS" id="PR00032">
    <property type="entry name" value="HTHARAC"/>
</dbReference>
<dbReference type="Pfam" id="PF12833">
    <property type="entry name" value="HTH_18"/>
    <property type="match status" value="1"/>
</dbReference>
<dbReference type="PROSITE" id="PS01124">
    <property type="entry name" value="HTH_ARAC_FAMILY_2"/>
    <property type="match status" value="1"/>
</dbReference>
<evidence type="ECO:0000256" key="1">
    <source>
        <dbReference type="ARBA" id="ARBA00023015"/>
    </source>
</evidence>
<protein>
    <submittedName>
        <fullName evidence="5">AraC-like DNA-binding protein</fullName>
    </submittedName>
</protein>
<organism evidence="5 6">
    <name type="scientific">Sphingomonas trueperi</name>
    <dbReference type="NCBI Taxonomy" id="53317"/>
    <lineage>
        <taxon>Bacteria</taxon>
        <taxon>Pseudomonadati</taxon>
        <taxon>Pseudomonadota</taxon>
        <taxon>Alphaproteobacteria</taxon>
        <taxon>Sphingomonadales</taxon>
        <taxon>Sphingomonadaceae</taxon>
        <taxon>Sphingomonas</taxon>
    </lineage>
</organism>
<proteinExistence type="predicted"/>
<dbReference type="PROSITE" id="PS00041">
    <property type="entry name" value="HTH_ARAC_FAMILY_1"/>
    <property type="match status" value="1"/>
</dbReference>
<evidence type="ECO:0000313" key="6">
    <source>
        <dbReference type="Proteomes" id="UP000531251"/>
    </source>
</evidence>
<dbReference type="SMART" id="SM00342">
    <property type="entry name" value="HTH_ARAC"/>
    <property type="match status" value="1"/>
</dbReference>
<dbReference type="RefSeq" id="WP_164542612.1">
    <property type="nucleotide sequence ID" value="NZ_BAAADY010000005.1"/>
</dbReference>
<dbReference type="PANTHER" id="PTHR46796">
    <property type="entry name" value="HTH-TYPE TRANSCRIPTIONAL ACTIVATOR RHAS-RELATED"/>
    <property type="match status" value="1"/>
</dbReference>
<dbReference type="Pfam" id="PF14525">
    <property type="entry name" value="AraC_binding_2"/>
    <property type="match status" value="1"/>
</dbReference>
<dbReference type="Gene3D" id="1.10.10.60">
    <property type="entry name" value="Homeodomain-like"/>
    <property type="match status" value="1"/>
</dbReference>
<evidence type="ECO:0000256" key="2">
    <source>
        <dbReference type="ARBA" id="ARBA00023125"/>
    </source>
</evidence>
<dbReference type="GO" id="GO:0003700">
    <property type="term" value="F:DNA-binding transcription factor activity"/>
    <property type="evidence" value="ECO:0007669"/>
    <property type="project" value="InterPro"/>
</dbReference>
<gene>
    <name evidence="5" type="ORF">GGR89_001149</name>
</gene>
<keyword evidence="2 5" id="KW-0238">DNA-binding</keyword>
<dbReference type="InterPro" id="IPR009057">
    <property type="entry name" value="Homeodomain-like_sf"/>
</dbReference>
<dbReference type="PANTHER" id="PTHR46796:SF6">
    <property type="entry name" value="ARAC SUBFAMILY"/>
    <property type="match status" value="1"/>
</dbReference>
<accession>A0A7X5XWV7</accession>
<comment type="caution">
    <text evidence="5">The sequence shown here is derived from an EMBL/GenBank/DDBJ whole genome shotgun (WGS) entry which is preliminary data.</text>
</comment>
<dbReference type="InterPro" id="IPR018060">
    <property type="entry name" value="HTH_AraC"/>
</dbReference>
<dbReference type="EMBL" id="JAATJB010000002">
    <property type="protein sequence ID" value="NJB96849.1"/>
    <property type="molecule type" value="Genomic_DNA"/>
</dbReference>
<dbReference type="GO" id="GO:0043565">
    <property type="term" value="F:sequence-specific DNA binding"/>
    <property type="evidence" value="ECO:0007669"/>
    <property type="project" value="InterPro"/>
</dbReference>
<dbReference type="AlphaFoldDB" id="A0A7X5XWV7"/>
<dbReference type="SUPFAM" id="SSF46689">
    <property type="entry name" value="Homeodomain-like"/>
    <property type="match status" value="1"/>
</dbReference>
<name>A0A7X5XWV7_9SPHN</name>
<dbReference type="InterPro" id="IPR018062">
    <property type="entry name" value="HTH_AraC-typ_CS"/>
</dbReference>
<evidence type="ECO:0000256" key="3">
    <source>
        <dbReference type="ARBA" id="ARBA00023163"/>
    </source>
</evidence>
<dbReference type="Proteomes" id="UP000531251">
    <property type="component" value="Unassembled WGS sequence"/>
</dbReference>
<keyword evidence="6" id="KW-1185">Reference proteome</keyword>
<dbReference type="InterPro" id="IPR020449">
    <property type="entry name" value="Tscrpt_reg_AraC-type_HTH"/>
</dbReference>
<reference evidence="5 6" key="1">
    <citation type="submission" date="2020-03" db="EMBL/GenBank/DDBJ databases">
        <title>Genomic Encyclopedia of Type Strains, Phase IV (KMG-IV): sequencing the most valuable type-strain genomes for metagenomic binning, comparative biology and taxonomic classification.</title>
        <authorList>
            <person name="Goeker M."/>
        </authorList>
    </citation>
    <scope>NUCLEOTIDE SEQUENCE [LARGE SCALE GENOMIC DNA]</scope>
    <source>
        <strain evidence="5 6">DSM 7225</strain>
    </source>
</reference>
<feature type="domain" description="HTH araC/xylS-type" evidence="4">
    <location>
        <begin position="210"/>
        <end position="310"/>
    </location>
</feature>
<evidence type="ECO:0000313" key="5">
    <source>
        <dbReference type="EMBL" id="NJB96849.1"/>
    </source>
</evidence>
<dbReference type="InterPro" id="IPR050204">
    <property type="entry name" value="AraC_XylS_family_regulators"/>
</dbReference>